<organism evidence="2 3">
    <name type="scientific">Chironomus riparius</name>
    <dbReference type="NCBI Taxonomy" id="315576"/>
    <lineage>
        <taxon>Eukaryota</taxon>
        <taxon>Metazoa</taxon>
        <taxon>Ecdysozoa</taxon>
        <taxon>Arthropoda</taxon>
        <taxon>Hexapoda</taxon>
        <taxon>Insecta</taxon>
        <taxon>Pterygota</taxon>
        <taxon>Neoptera</taxon>
        <taxon>Endopterygota</taxon>
        <taxon>Diptera</taxon>
        <taxon>Nematocera</taxon>
        <taxon>Chironomoidea</taxon>
        <taxon>Chironomidae</taxon>
        <taxon>Chironominae</taxon>
        <taxon>Chironomus</taxon>
    </lineage>
</organism>
<accession>A0A9N9S6A8</accession>
<reference evidence="2" key="2">
    <citation type="submission" date="2022-10" db="EMBL/GenBank/DDBJ databases">
        <authorList>
            <consortium name="ENA_rothamsted_submissions"/>
            <consortium name="culmorum"/>
            <person name="King R."/>
        </authorList>
    </citation>
    <scope>NUCLEOTIDE SEQUENCE</scope>
</reference>
<proteinExistence type="predicted"/>
<protein>
    <submittedName>
        <fullName evidence="2">Uncharacterized protein</fullName>
    </submittedName>
</protein>
<feature type="signal peptide" evidence="1">
    <location>
        <begin position="1"/>
        <end position="19"/>
    </location>
</feature>
<dbReference type="Proteomes" id="UP001153620">
    <property type="component" value="Chromosome 4"/>
</dbReference>
<feature type="chain" id="PRO_5040502403" evidence="1">
    <location>
        <begin position="20"/>
        <end position="231"/>
    </location>
</feature>
<keyword evidence="1" id="KW-0732">Signal</keyword>
<evidence type="ECO:0000313" key="3">
    <source>
        <dbReference type="Proteomes" id="UP001153620"/>
    </source>
</evidence>
<evidence type="ECO:0000313" key="2">
    <source>
        <dbReference type="EMBL" id="CAG9810156.1"/>
    </source>
</evidence>
<reference evidence="2" key="1">
    <citation type="submission" date="2022-01" db="EMBL/GenBank/DDBJ databases">
        <authorList>
            <person name="King R."/>
        </authorList>
    </citation>
    <scope>NUCLEOTIDE SEQUENCE</scope>
</reference>
<dbReference type="EMBL" id="OU895880">
    <property type="protein sequence ID" value="CAG9810156.1"/>
    <property type="molecule type" value="Genomic_DNA"/>
</dbReference>
<keyword evidence="3" id="KW-1185">Reference proteome</keyword>
<evidence type="ECO:0000256" key="1">
    <source>
        <dbReference type="SAM" id="SignalP"/>
    </source>
</evidence>
<name>A0A9N9S6A8_9DIPT</name>
<sequence>MLIFVKLFLLSCCASVAYSGGFSHCEPFFTNYHEFLQNFLQSVEQRKQAIISDVQNFSFYENASVVEAQLTSDNYYTFFINVTAQLSELTTETVEGVLNGTITAVPDPLGCVDGSFDIVDQVLHDLRNKVLNVGIELSSSSSPSPSPSTNCTDASELFPLYSSQLQQILNKRNQLNELDAQNFAKFQSSIIALNIAQNENQFLYMVTALADALHIDVAFAKEIVSGHVFDG</sequence>
<dbReference type="AlphaFoldDB" id="A0A9N9S6A8"/>
<gene>
    <name evidence="2" type="ORF">CHIRRI_LOCUS12973</name>
</gene>